<evidence type="ECO:0000256" key="5">
    <source>
        <dbReference type="ARBA" id="ARBA00022927"/>
    </source>
</evidence>
<evidence type="ECO:0000256" key="2">
    <source>
        <dbReference type="ARBA" id="ARBA00022448"/>
    </source>
</evidence>
<accession>A0ABD2PAE6</accession>
<dbReference type="EMBL" id="JABFTP020000185">
    <property type="protein sequence ID" value="KAL3287850.1"/>
    <property type="molecule type" value="Genomic_DNA"/>
</dbReference>
<keyword evidence="5 9" id="KW-0653">Protein transport</keyword>
<dbReference type="GO" id="GO:0005793">
    <property type="term" value="C:endoplasmic reticulum-Golgi intermediate compartment"/>
    <property type="evidence" value="ECO:0007669"/>
    <property type="project" value="UniProtKB-UniRule"/>
</dbReference>
<protein>
    <recommendedName>
        <fullName evidence="9">Protein YIF1</fullName>
    </recommendedName>
</protein>
<evidence type="ECO:0000313" key="10">
    <source>
        <dbReference type="EMBL" id="KAL3287850.1"/>
    </source>
</evidence>
<comment type="subcellular location">
    <subcellularLocation>
        <location evidence="9">Endoplasmic reticulum membrane</location>
        <topology evidence="9">Multi-pass membrane protein</topology>
    </subcellularLocation>
    <subcellularLocation>
        <location evidence="9">Golgi apparatus membrane</location>
        <topology evidence="9">Multi-pass membrane protein</topology>
    </subcellularLocation>
</comment>
<organism evidence="10 11">
    <name type="scientific">Cryptolaemus montrouzieri</name>
    <dbReference type="NCBI Taxonomy" id="559131"/>
    <lineage>
        <taxon>Eukaryota</taxon>
        <taxon>Metazoa</taxon>
        <taxon>Ecdysozoa</taxon>
        <taxon>Arthropoda</taxon>
        <taxon>Hexapoda</taxon>
        <taxon>Insecta</taxon>
        <taxon>Pterygota</taxon>
        <taxon>Neoptera</taxon>
        <taxon>Endopterygota</taxon>
        <taxon>Coleoptera</taxon>
        <taxon>Polyphaga</taxon>
        <taxon>Cucujiformia</taxon>
        <taxon>Coccinelloidea</taxon>
        <taxon>Coccinellidae</taxon>
        <taxon>Scymninae</taxon>
        <taxon>Scymnini</taxon>
        <taxon>Cryptolaemus</taxon>
    </lineage>
</organism>
<feature type="transmembrane region" description="Helical" evidence="9">
    <location>
        <begin position="190"/>
        <end position="209"/>
    </location>
</feature>
<evidence type="ECO:0000256" key="8">
    <source>
        <dbReference type="ARBA" id="ARBA00023136"/>
    </source>
</evidence>
<evidence type="ECO:0000256" key="9">
    <source>
        <dbReference type="RuleBase" id="RU368073"/>
    </source>
</evidence>
<keyword evidence="7 9" id="KW-0333">Golgi apparatus</keyword>
<dbReference type="GO" id="GO:0006888">
    <property type="term" value="P:endoplasmic reticulum to Golgi vesicle-mediated transport"/>
    <property type="evidence" value="ECO:0007669"/>
    <property type="project" value="UniProtKB-UniRule"/>
</dbReference>
<gene>
    <name evidence="10" type="ORF">HHI36_002308</name>
</gene>
<evidence type="ECO:0000256" key="3">
    <source>
        <dbReference type="ARBA" id="ARBA00022692"/>
    </source>
</evidence>
<feature type="transmembrane region" description="Helical" evidence="9">
    <location>
        <begin position="280"/>
        <end position="297"/>
    </location>
</feature>
<dbReference type="InterPro" id="IPR005578">
    <property type="entry name" value="Yif1_fam"/>
</dbReference>
<keyword evidence="8 9" id="KW-0472">Membrane</keyword>
<comment type="caution">
    <text evidence="10">The sequence shown here is derived from an EMBL/GenBank/DDBJ whole genome shotgun (WGS) entry which is preliminary data.</text>
</comment>
<name>A0ABD2PAE6_9CUCU</name>
<evidence type="ECO:0000313" key="11">
    <source>
        <dbReference type="Proteomes" id="UP001516400"/>
    </source>
</evidence>
<comment type="similarity">
    <text evidence="1 9">Belongs to the YIF1 family.</text>
</comment>
<feature type="transmembrane region" description="Helical" evidence="9">
    <location>
        <begin position="255"/>
        <end position="274"/>
    </location>
</feature>
<evidence type="ECO:0000256" key="4">
    <source>
        <dbReference type="ARBA" id="ARBA00022824"/>
    </source>
</evidence>
<dbReference type="GO" id="GO:0000139">
    <property type="term" value="C:Golgi membrane"/>
    <property type="evidence" value="ECO:0007669"/>
    <property type="project" value="UniProtKB-SubCell"/>
</dbReference>
<dbReference type="Pfam" id="PF03878">
    <property type="entry name" value="YIF1"/>
    <property type="match status" value="1"/>
</dbReference>
<feature type="transmembrane region" description="Helical" evidence="9">
    <location>
        <begin position="329"/>
        <end position="351"/>
    </location>
</feature>
<keyword evidence="11" id="KW-1185">Reference proteome</keyword>
<keyword evidence="4 9" id="KW-0256">Endoplasmic reticulum</keyword>
<evidence type="ECO:0000256" key="6">
    <source>
        <dbReference type="ARBA" id="ARBA00022989"/>
    </source>
</evidence>
<keyword evidence="2 9" id="KW-0813">Transport</keyword>
<dbReference type="AlphaFoldDB" id="A0ABD2PAE6"/>
<proteinExistence type="inferred from homology"/>
<sequence>MNYNSNAGSRTSFGRKVKRVSDVNAMGYTPYDTNAQPQTPYTPMASPTEGIPQYPQPDYMAPAYINQGIDMTPVAAMNAAVPFTPNMQYMPNVDNNQRTPSLGAFKQPFVQDFAVQYGQQLANVGTTMLQKEVGKYVPVGKLKYYFAVDTKYVLSKVMLLLFPFTHSDWSIKYEQDCPIQPRFEINAPDLYIPMMAYITYILVAGLLLGTQHRFTVEQIGILSSSALAWCILELCVYLGTLYITKIQTSLRTLDLLAYSGYKFVGLIFSISVTLIASKTGYYICLVYTSFALAFFLIRSLKVQVLTATGPQQNNFYVDASPKSDHKRRVYFLLFVAFTQPILSWWLSYHLIGDIKVDKEL</sequence>
<dbReference type="Proteomes" id="UP001516400">
    <property type="component" value="Unassembled WGS sequence"/>
</dbReference>
<dbReference type="GO" id="GO:0015031">
    <property type="term" value="P:protein transport"/>
    <property type="evidence" value="ECO:0007669"/>
    <property type="project" value="UniProtKB-KW"/>
</dbReference>
<evidence type="ECO:0000256" key="7">
    <source>
        <dbReference type="ARBA" id="ARBA00023034"/>
    </source>
</evidence>
<keyword evidence="6 9" id="KW-1133">Transmembrane helix</keyword>
<keyword evidence="3 9" id="KW-0812">Transmembrane</keyword>
<dbReference type="GO" id="GO:0005789">
    <property type="term" value="C:endoplasmic reticulum membrane"/>
    <property type="evidence" value="ECO:0007669"/>
    <property type="project" value="UniProtKB-SubCell"/>
</dbReference>
<dbReference type="PANTHER" id="PTHR14083:SF0">
    <property type="entry name" value="YIP1D-INTERACTING FACTOR 1, ISOFORM C"/>
    <property type="match status" value="1"/>
</dbReference>
<feature type="transmembrane region" description="Helical" evidence="9">
    <location>
        <begin position="221"/>
        <end position="243"/>
    </location>
</feature>
<evidence type="ECO:0000256" key="1">
    <source>
        <dbReference type="ARBA" id="ARBA00009727"/>
    </source>
</evidence>
<reference evidence="10 11" key="1">
    <citation type="journal article" date="2021" name="BMC Biol.">
        <title>Horizontally acquired antibacterial genes associated with adaptive radiation of ladybird beetles.</title>
        <authorList>
            <person name="Li H.S."/>
            <person name="Tang X.F."/>
            <person name="Huang Y.H."/>
            <person name="Xu Z.Y."/>
            <person name="Chen M.L."/>
            <person name="Du X.Y."/>
            <person name="Qiu B.Y."/>
            <person name="Chen P.T."/>
            <person name="Zhang W."/>
            <person name="Slipinski A."/>
            <person name="Escalona H.E."/>
            <person name="Waterhouse R.M."/>
            <person name="Zwick A."/>
            <person name="Pang H."/>
        </authorList>
    </citation>
    <scope>NUCLEOTIDE SEQUENCE [LARGE SCALE GENOMIC DNA]</scope>
    <source>
        <strain evidence="10">SYSU2018</strain>
    </source>
</reference>
<comment type="function">
    <text evidence="9">Has a role in transport between endoplasmic reticulum and Golgi.</text>
</comment>
<dbReference type="PANTHER" id="PTHR14083">
    <property type="entry name" value="YIP1 INTERACTING FACTOR HOMOLOG YIF1 PROTEIN"/>
    <property type="match status" value="1"/>
</dbReference>